<dbReference type="Proteomes" id="UP000193309">
    <property type="component" value="Unassembled WGS sequence"/>
</dbReference>
<protein>
    <submittedName>
        <fullName evidence="2">Uncharacterized protein</fullName>
    </submittedName>
</protein>
<keyword evidence="1" id="KW-1133">Transmembrane helix</keyword>
<feature type="transmembrane region" description="Helical" evidence="1">
    <location>
        <begin position="12"/>
        <end position="32"/>
    </location>
</feature>
<organism evidence="2 3">
    <name type="scientific">Corynebacterium pollutisoli</name>
    <dbReference type="NCBI Taxonomy" id="1610489"/>
    <lineage>
        <taxon>Bacteria</taxon>
        <taxon>Bacillati</taxon>
        <taxon>Actinomycetota</taxon>
        <taxon>Actinomycetes</taxon>
        <taxon>Mycobacteriales</taxon>
        <taxon>Corynebacteriaceae</taxon>
        <taxon>Corynebacterium</taxon>
    </lineage>
</organism>
<accession>A0A1X7JWP4</accession>
<dbReference type="EMBL" id="FXAR01000007">
    <property type="protein sequence ID" value="SMG32581.1"/>
    <property type="molecule type" value="Genomic_DNA"/>
</dbReference>
<reference evidence="3" key="1">
    <citation type="submission" date="2017-04" db="EMBL/GenBank/DDBJ databases">
        <authorList>
            <person name="Varghese N."/>
            <person name="Submissions S."/>
        </authorList>
    </citation>
    <scope>NUCLEOTIDE SEQUENCE [LARGE SCALE GENOMIC DNA]</scope>
    <source>
        <strain evidence="3">VDS</strain>
    </source>
</reference>
<keyword evidence="3" id="KW-1185">Reference proteome</keyword>
<evidence type="ECO:0000313" key="3">
    <source>
        <dbReference type="Proteomes" id="UP000193309"/>
    </source>
</evidence>
<evidence type="ECO:0000256" key="1">
    <source>
        <dbReference type="SAM" id="Phobius"/>
    </source>
</evidence>
<evidence type="ECO:0000313" key="2">
    <source>
        <dbReference type="EMBL" id="SMG32581.1"/>
    </source>
</evidence>
<name>A0A1X7JWP4_9CORY</name>
<sequence length="276" mass="30062">MIHDQGMFLRNLFLSFGIALIAGGLGLALFLYTQTGMLAPAFAGFIPATVGGTFLLVALKLNSIGDMGPLREIFSFGADPTLPPNAQIAVGTVEGLDRTHLTVNDIPQYRIRLRVRGVDMREFTGELKMLVSPHQMAAVAPGTMLPVAYLPENPGRLYRVPAQRQAEAQALFQRQQVQLGLADPRAAEVSERGVPVTGVVMSMIPTGEIRQGYTGLDATVRFTNSYGNLVERSKRAFLPQSMLGQLGVGRQVDMRVLPDDDTQFIFELNSVDAVSW</sequence>
<keyword evidence="1" id="KW-0812">Transmembrane</keyword>
<dbReference type="AlphaFoldDB" id="A0A1X7JWP4"/>
<gene>
    <name evidence="2" type="ORF">SAMN06295981_1993</name>
</gene>
<feature type="transmembrane region" description="Helical" evidence="1">
    <location>
        <begin position="38"/>
        <end position="59"/>
    </location>
</feature>
<keyword evidence="1" id="KW-0472">Membrane</keyword>
<dbReference type="STRING" id="1610489.SAMN06295981_1993"/>
<proteinExistence type="predicted"/>